<sequence length="169" mass="19323">MRCLDGVQSAIEEALLSVAFSRVEAHFVASAIRHTTGPVGIFSFPNYCTSFHYLILFSFELLIHLLFTFASNFLFSPCFISLTFDGSACEHYCFLSCEYNEEKIRTEMRDLWSSYEVVQKASFRHLVQVFPKTLIRLDKRPSSFLKRLGLSIGLGNTSFNEMSGKQNIF</sequence>
<dbReference type="EMBL" id="CP038490">
    <property type="protein sequence ID" value="QFZ30276.1"/>
    <property type="molecule type" value="Genomic_DNA"/>
</dbReference>
<keyword evidence="2" id="KW-1185">Reference proteome</keyword>
<name>A0ACD0WSF3_CLALS</name>
<reference evidence="2" key="1">
    <citation type="journal article" date="2019" name="MBio">
        <title>Comparative genomics for the elucidation of multidrug resistance (MDR) in Candida lusitaniae.</title>
        <authorList>
            <person name="Kannan A."/>
            <person name="Asner S.A."/>
            <person name="Trachsel E."/>
            <person name="Kelly S."/>
            <person name="Parker J."/>
            <person name="Sanglard D."/>
        </authorList>
    </citation>
    <scope>NUCLEOTIDE SEQUENCE [LARGE SCALE GENOMIC DNA]</scope>
    <source>
        <strain evidence="2">P1</strain>
    </source>
</reference>
<proteinExistence type="predicted"/>
<organism evidence="1 2">
    <name type="scientific">Clavispora lusitaniae</name>
    <name type="common">Candida lusitaniae</name>
    <dbReference type="NCBI Taxonomy" id="36911"/>
    <lineage>
        <taxon>Eukaryota</taxon>
        <taxon>Fungi</taxon>
        <taxon>Dikarya</taxon>
        <taxon>Ascomycota</taxon>
        <taxon>Saccharomycotina</taxon>
        <taxon>Pichiomycetes</taxon>
        <taxon>Metschnikowiaceae</taxon>
        <taxon>Clavispora</taxon>
    </lineage>
</organism>
<protein>
    <submittedName>
        <fullName evidence="1">Uncharacterized protein</fullName>
    </submittedName>
</protein>
<accession>A0ACD0WSF3</accession>
<gene>
    <name evidence="1" type="ORF">EJF14_70354</name>
</gene>
<dbReference type="Proteomes" id="UP000326582">
    <property type="component" value="Chromosome 7"/>
</dbReference>
<evidence type="ECO:0000313" key="1">
    <source>
        <dbReference type="EMBL" id="QFZ30276.1"/>
    </source>
</evidence>
<evidence type="ECO:0000313" key="2">
    <source>
        <dbReference type="Proteomes" id="UP000326582"/>
    </source>
</evidence>